<accession>A0A6N9HP07</accession>
<dbReference type="AlphaFoldDB" id="A0A6N9HP07"/>
<feature type="transmembrane region" description="Helical" evidence="1">
    <location>
        <begin position="218"/>
        <end position="239"/>
    </location>
</feature>
<dbReference type="EMBL" id="WWCJ01000023">
    <property type="protein sequence ID" value="MYN05017.1"/>
    <property type="molecule type" value="Genomic_DNA"/>
</dbReference>
<proteinExistence type="predicted"/>
<keyword evidence="1" id="KW-0472">Membrane</keyword>
<evidence type="ECO:0000256" key="1">
    <source>
        <dbReference type="SAM" id="Phobius"/>
    </source>
</evidence>
<reference evidence="2 3" key="1">
    <citation type="submission" date="2019-12" db="EMBL/GenBank/DDBJ databases">
        <title>Novel species isolated from a subtropical stream in China.</title>
        <authorList>
            <person name="Lu H."/>
        </authorList>
    </citation>
    <scope>NUCLEOTIDE SEQUENCE [LARGE SCALE GENOMIC DNA]</scope>
    <source>
        <strain evidence="2 3">DS3</strain>
    </source>
</reference>
<name>A0A6N9HP07_9BURK</name>
<feature type="transmembrane region" description="Helical" evidence="1">
    <location>
        <begin position="251"/>
        <end position="270"/>
    </location>
</feature>
<gene>
    <name evidence="2" type="ORF">GTP41_23250</name>
</gene>
<keyword evidence="3" id="KW-1185">Reference proteome</keyword>
<evidence type="ECO:0000313" key="2">
    <source>
        <dbReference type="EMBL" id="MYN05017.1"/>
    </source>
</evidence>
<dbReference type="Proteomes" id="UP000448575">
    <property type="component" value="Unassembled WGS sequence"/>
</dbReference>
<dbReference type="RefSeq" id="WP_161027964.1">
    <property type="nucleotide sequence ID" value="NZ_WWCJ01000023.1"/>
</dbReference>
<keyword evidence="1" id="KW-0812">Transmembrane</keyword>
<protein>
    <submittedName>
        <fullName evidence="2">Uncharacterized protein</fullName>
    </submittedName>
</protein>
<feature type="transmembrane region" description="Helical" evidence="1">
    <location>
        <begin position="129"/>
        <end position="147"/>
    </location>
</feature>
<feature type="transmembrane region" description="Helical" evidence="1">
    <location>
        <begin position="167"/>
        <end position="189"/>
    </location>
</feature>
<sequence>MKLTTTLLHAGRAALQWRLLLLWLAAVLLPTAVLALPFWHALAPALSHSVRAPELAQALDLMSVADIIGEMRRSTVALQAGGLVALALTLLLSPFLTGAIVTAGRAPHTATLRELVAGGVAEYPRMFRMLLWAVVPLGAALALGAALTGAADDFSATAVQAADAAPWQWAAALGAVLLVALANLTLDAGRAQLAVDRRRTSAVKAWWRGVQLLLRRPGAVLGCYALLTSAGLLLAALLALARLQVQGSNGVLLLAAFALAQLVALAVAWMRAARLLALMSLSAAQR</sequence>
<feature type="transmembrane region" description="Helical" evidence="1">
    <location>
        <begin position="80"/>
        <end position="103"/>
    </location>
</feature>
<organism evidence="2 3">
    <name type="scientific">Pseudoduganella guangdongensis</name>
    <dbReference type="NCBI Taxonomy" id="2692179"/>
    <lineage>
        <taxon>Bacteria</taxon>
        <taxon>Pseudomonadati</taxon>
        <taxon>Pseudomonadota</taxon>
        <taxon>Betaproteobacteria</taxon>
        <taxon>Burkholderiales</taxon>
        <taxon>Oxalobacteraceae</taxon>
        <taxon>Telluria group</taxon>
        <taxon>Pseudoduganella</taxon>
    </lineage>
</organism>
<comment type="caution">
    <text evidence="2">The sequence shown here is derived from an EMBL/GenBank/DDBJ whole genome shotgun (WGS) entry which is preliminary data.</text>
</comment>
<evidence type="ECO:0000313" key="3">
    <source>
        <dbReference type="Proteomes" id="UP000448575"/>
    </source>
</evidence>
<keyword evidence="1" id="KW-1133">Transmembrane helix</keyword>